<proteinExistence type="predicted"/>
<dbReference type="AlphaFoldDB" id="A0A0P9LIX5"/>
<evidence type="ECO:0000313" key="2">
    <source>
        <dbReference type="Proteomes" id="UP000050425"/>
    </source>
</evidence>
<protein>
    <submittedName>
        <fullName evidence="1">Type III chaperone protein ShcF</fullName>
    </submittedName>
</protein>
<organism evidence="1 2">
    <name type="scientific">Pseudomonas syringae pv. antirrhini</name>
    <dbReference type="NCBI Taxonomy" id="251702"/>
    <lineage>
        <taxon>Bacteria</taxon>
        <taxon>Pseudomonadati</taxon>
        <taxon>Pseudomonadota</taxon>
        <taxon>Gammaproteobacteria</taxon>
        <taxon>Pseudomonadales</taxon>
        <taxon>Pseudomonadaceae</taxon>
        <taxon>Pseudomonas</taxon>
    </lineage>
</organism>
<dbReference type="Proteomes" id="UP000050425">
    <property type="component" value="Unassembled WGS sequence"/>
</dbReference>
<reference evidence="1 2" key="1">
    <citation type="submission" date="2015-09" db="EMBL/GenBank/DDBJ databases">
        <title>Genome announcement of multiple Pseudomonas syringae strains.</title>
        <authorList>
            <person name="Thakur S."/>
            <person name="Wang P.W."/>
            <person name="Gong Y."/>
            <person name="Weir B.S."/>
            <person name="Guttman D.S."/>
        </authorList>
    </citation>
    <scope>NUCLEOTIDE SEQUENCE [LARGE SCALE GENOMIC DNA]</scope>
    <source>
        <strain evidence="1 2">ICMP4303</strain>
    </source>
</reference>
<dbReference type="Gene3D" id="3.30.1460.10">
    <property type="match status" value="1"/>
</dbReference>
<comment type="caution">
    <text evidence="1">The sequence shown here is derived from an EMBL/GenBank/DDBJ whole genome shotgun (WGS) entry which is preliminary data.</text>
</comment>
<evidence type="ECO:0000313" key="1">
    <source>
        <dbReference type="EMBL" id="KPW44183.1"/>
    </source>
</evidence>
<name>A0A0P9LIX5_9PSED</name>
<dbReference type="PATRIC" id="fig|251702.3.peg.1587"/>
<dbReference type="EMBL" id="LJPT01000167">
    <property type="protein sequence ID" value="KPW44183.1"/>
    <property type="molecule type" value="Genomic_DNA"/>
</dbReference>
<dbReference type="GO" id="GO:0030254">
    <property type="term" value="P:protein secretion by the type III secretion system"/>
    <property type="evidence" value="ECO:0007669"/>
    <property type="project" value="InterPro"/>
</dbReference>
<gene>
    <name evidence="1" type="ORF">ALO88_01179</name>
</gene>
<dbReference type="SUPFAM" id="SSF69635">
    <property type="entry name" value="Type III secretory system chaperone-like"/>
    <property type="match status" value="1"/>
</dbReference>
<accession>A0A0P9LIX5</accession>
<sequence>MMKNSFDLLVDGLAKDYSMPSLPNKKHDNEVYCFKFQSGLEVNIYQDDCRWVHFAATIGQFNDASNDTLSHALQLNNFSLRKPFFTFGMNGEKVGLLHTRIPLIEMNAVEMRKVFEDLLDVAGGIRATFKLN</sequence>